<dbReference type="Proteomes" id="UP000499080">
    <property type="component" value="Unassembled WGS sequence"/>
</dbReference>
<proteinExistence type="predicted"/>
<sequence>MVDPLTLVETTSLLEPLANSVTSSVILSPPRDVSAPKTVCGAPSVTTSPRETVSHSPQTKDCSIVLYDIIASPSPICNRTKHQLQLRHTIKLLSSPELSKAELPMDFSPSRPLSPLPPVIDSSSSPGSSSAAPLGSTSMMNPLAQDCSSPATESVAPVDSLHPPPRELSPEELETLRNLKIEKASQGLRTACSPVPATDPTLGSCLGSGILSPPTAHPDGSSHSTSNSLSLHLLHLDRLYKLNLIAPLCERKNGVLP</sequence>
<evidence type="ECO:0000313" key="3">
    <source>
        <dbReference type="Proteomes" id="UP000499080"/>
    </source>
</evidence>
<evidence type="ECO:0000313" key="2">
    <source>
        <dbReference type="EMBL" id="GBM61068.1"/>
    </source>
</evidence>
<protein>
    <submittedName>
        <fullName evidence="2">Uncharacterized protein</fullName>
    </submittedName>
</protein>
<dbReference type="AlphaFoldDB" id="A0A4Y2H8I9"/>
<keyword evidence="3" id="KW-1185">Reference proteome</keyword>
<evidence type="ECO:0000256" key="1">
    <source>
        <dbReference type="SAM" id="MobiDB-lite"/>
    </source>
</evidence>
<gene>
    <name evidence="2" type="ORF">AVEN_264388_1</name>
</gene>
<comment type="caution">
    <text evidence="2">The sequence shown here is derived from an EMBL/GenBank/DDBJ whole genome shotgun (WGS) entry which is preliminary data.</text>
</comment>
<feature type="region of interest" description="Disordered" evidence="1">
    <location>
        <begin position="103"/>
        <end position="170"/>
    </location>
</feature>
<reference evidence="2 3" key="1">
    <citation type="journal article" date="2019" name="Sci. Rep.">
        <title>Orb-weaving spider Araneus ventricosus genome elucidates the spidroin gene catalogue.</title>
        <authorList>
            <person name="Kono N."/>
            <person name="Nakamura H."/>
            <person name="Ohtoshi R."/>
            <person name="Moran D.A.P."/>
            <person name="Shinohara A."/>
            <person name="Yoshida Y."/>
            <person name="Fujiwara M."/>
            <person name="Mori M."/>
            <person name="Tomita M."/>
            <person name="Arakawa K."/>
        </authorList>
    </citation>
    <scope>NUCLEOTIDE SEQUENCE [LARGE SCALE GENOMIC DNA]</scope>
</reference>
<feature type="compositionally biased region" description="Low complexity" evidence="1">
    <location>
        <begin position="122"/>
        <end position="138"/>
    </location>
</feature>
<organism evidence="2 3">
    <name type="scientific">Araneus ventricosus</name>
    <name type="common">Orbweaver spider</name>
    <name type="synonym">Epeira ventricosa</name>
    <dbReference type="NCBI Taxonomy" id="182803"/>
    <lineage>
        <taxon>Eukaryota</taxon>
        <taxon>Metazoa</taxon>
        <taxon>Ecdysozoa</taxon>
        <taxon>Arthropoda</taxon>
        <taxon>Chelicerata</taxon>
        <taxon>Arachnida</taxon>
        <taxon>Araneae</taxon>
        <taxon>Araneomorphae</taxon>
        <taxon>Entelegynae</taxon>
        <taxon>Araneoidea</taxon>
        <taxon>Araneidae</taxon>
        <taxon>Araneus</taxon>
    </lineage>
</organism>
<accession>A0A4Y2H8I9</accession>
<dbReference type="EMBL" id="BGPR01001749">
    <property type="protein sequence ID" value="GBM61068.1"/>
    <property type="molecule type" value="Genomic_DNA"/>
</dbReference>
<name>A0A4Y2H8I9_ARAVE</name>